<sequence length="310" mass="34593">MNKKRINVTRIAGINRYETALKTKYYYLDEIASSKFLVVTSGESFVDALSGGLLASEYNCPLVFVKNNSLNNDFKKGYNPLKIQKVFVVGGKSTISDKTIKDLDISNMERLSGKNRLETAHKVDTEIKNLMASRNPKISAYTDIIAVYDGYNFPDALSAIPFMYQYNRRPNDNYLSLFPNIEKSKNKIEGSAYLIFGGKSSVPEYSYEKTRFDGKNRYETAVLVAKAYKEMINKDIDTIVLVSGKDYADALSSTPLASSKKAAILLTESNNLNAYTKEYLSTNKNIKNVIIVGGESSVSNSIVNELEAIK</sequence>
<keyword evidence="2" id="KW-1185">Reference proteome</keyword>
<dbReference type="EMBL" id="JABGBW010000001">
    <property type="protein sequence ID" value="MBC2575375.1"/>
    <property type="molecule type" value="Genomic_DNA"/>
</dbReference>
<gene>
    <name evidence="1" type="ORF">HLB29_01580</name>
</gene>
<evidence type="ECO:0000313" key="1">
    <source>
        <dbReference type="EMBL" id="MBC2575375.1"/>
    </source>
</evidence>
<dbReference type="PANTHER" id="PTHR30032:SF8">
    <property type="entry name" value="GERMINATION-SPECIFIC N-ACETYLMURAMOYL-L-ALANINE AMIDASE"/>
    <property type="match status" value="1"/>
</dbReference>
<dbReference type="PANTHER" id="PTHR30032">
    <property type="entry name" value="N-ACETYLMURAMOYL-L-ALANINE AMIDASE-RELATED"/>
    <property type="match status" value="1"/>
</dbReference>
<name>A0ABR6TIZ5_9FIRM</name>
<protein>
    <submittedName>
        <fullName evidence="1">Cell wall-binding repeat-containing protein</fullName>
    </submittedName>
</protein>
<reference evidence="1 2" key="1">
    <citation type="submission" date="2020-05" db="EMBL/GenBank/DDBJ databases">
        <title>Draft genome of xy-202 and genomic insight in genome of the genus Peptostreptococcus.</title>
        <authorList>
            <person name="Zhang Z."/>
        </authorList>
    </citation>
    <scope>NUCLEOTIDE SEQUENCE [LARGE SCALE GENOMIC DNA]</scope>
    <source>
        <strain evidence="1 2">DSM 27025</strain>
    </source>
</reference>
<dbReference type="Proteomes" id="UP000713904">
    <property type="component" value="Unassembled WGS sequence"/>
</dbReference>
<dbReference type="InterPro" id="IPR007253">
    <property type="entry name" value="Cell_wall-bd_2"/>
</dbReference>
<dbReference type="Gene3D" id="3.40.50.12090">
    <property type="match status" value="3"/>
</dbReference>
<accession>A0ABR6TIZ5</accession>
<organism evidence="1 2">
    <name type="scientific">Peptostreptococcus canis</name>
    <dbReference type="NCBI Taxonomy" id="1159213"/>
    <lineage>
        <taxon>Bacteria</taxon>
        <taxon>Bacillati</taxon>
        <taxon>Bacillota</taxon>
        <taxon>Clostridia</taxon>
        <taxon>Peptostreptococcales</taxon>
        <taxon>Peptostreptococcaceae</taxon>
        <taxon>Peptostreptococcus</taxon>
    </lineage>
</organism>
<evidence type="ECO:0000313" key="2">
    <source>
        <dbReference type="Proteomes" id="UP000713904"/>
    </source>
</evidence>
<proteinExistence type="predicted"/>
<dbReference type="RefSeq" id="WP_185623406.1">
    <property type="nucleotide sequence ID" value="NZ_JABGBW010000001.1"/>
</dbReference>
<dbReference type="Pfam" id="PF04122">
    <property type="entry name" value="CW_binding_2"/>
    <property type="match status" value="3"/>
</dbReference>
<comment type="caution">
    <text evidence="1">The sequence shown here is derived from an EMBL/GenBank/DDBJ whole genome shotgun (WGS) entry which is preliminary data.</text>
</comment>
<dbReference type="InterPro" id="IPR051922">
    <property type="entry name" value="Bact_Sporulation_Assoc"/>
</dbReference>